<comment type="caution">
    <text evidence="7">The sequence shown here is derived from an EMBL/GenBank/DDBJ whole genome shotgun (WGS) entry which is preliminary data.</text>
</comment>
<keyword evidence="3 6" id="KW-0812">Transmembrane</keyword>
<keyword evidence="4 6" id="KW-1133">Transmembrane helix</keyword>
<dbReference type="AlphaFoldDB" id="A0A251YGM3"/>
<evidence type="ECO:0008006" key="9">
    <source>
        <dbReference type="Google" id="ProtNLM"/>
    </source>
</evidence>
<feature type="transmembrane region" description="Helical" evidence="6">
    <location>
        <begin position="99"/>
        <end position="116"/>
    </location>
</feature>
<evidence type="ECO:0000256" key="3">
    <source>
        <dbReference type="ARBA" id="ARBA00022692"/>
    </source>
</evidence>
<organism evidence="7 8">
    <name type="scientific">Clavibacter michiganensis</name>
    <dbReference type="NCBI Taxonomy" id="28447"/>
    <lineage>
        <taxon>Bacteria</taxon>
        <taxon>Bacillati</taxon>
        <taxon>Actinomycetota</taxon>
        <taxon>Actinomycetes</taxon>
        <taxon>Micrococcales</taxon>
        <taxon>Microbacteriaceae</taxon>
        <taxon>Clavibacter</taxon>
    </lineage>
</organism>
<feature type="transmembrane region" description="Helical" evidence="6">
    <location>
        <begin position="21"/>
        <end position="40"/>
    </location>
</feature>
<gene>
    <name evidence="7" type="ORF">BFL36_07820</name>
</gene>
<feature type="transmembrane region" description="Helical" evidence="6">
    <location>
        <begin position="145"/>
        <end position="166"/>
    </location>
</feature>
<evidence type="ECO:0000256" key="5">
    <source>
        <dbReference type="ARBA" id="ARBA00023136"/>
    </source>
</evidence>
<dbReference type="Pfam" id="PF06081">
    <property type="entry name" value="ArAE_1"/>
    <property type="match status" value="1"/>
</dbReference>
<sequence>MSITRVRDAVVRAWRAATSPGRLILAAKTALAVGIAWAVAPHVPGVANEYPYYAPLGALVSMYPTLMGSARTGLQTLLGLGAGILLATAVIMTTGPSWWSIPVIVGIGVILSGSGWFGAGREYVPMAALFVLIIGGQDADQYSLGYLVQMAVGVVTGLLVNVLVIPELGSAAASRRIIDFQHQLAEQLRRLGDALEADTPPEHADWLQTGAELDATAHAVRSELVEADESRKGNPRALLHRRDARTDHERLAALDQIVFHVRDISSVLADTIWERPGAFGLDPDLTPPLRDACRAVADVLDLDDPESPERHRALAEAARAVRLLVETVDREAVALGKAMGPGVLTAMHLRRVLGHLRPAEEDDATV</sequence>
<keyword evidence="5 6" id="KW-0472">Membrane</keyword>
<dbReference type="Proteomes" id="UP000195011">
    <property type="component" value="Unassembled WGS sequence"/>
</dbReference>
<evidence type="ECO:0000313" key="8">
    <source>
        <dbReference type="Proteomes" id="UP000195011"/>
    </source>
</evidence>
<proteinExistence type="predicted"/>
<evidence type="ECO:0000256" key="6">
    <source>
        <dbReference type="SAM" id="Phobius"/>
    </source>
</evidence>
<dbReference type="PANTHER" id="PTHR30509:SF9">
    <property type="entry name" value="MULTIDRUG RESISTANCE PROTEIN MDTO"/>
    <property type="match status" value="1"/>
</dbReference>
<dbReference type="EMBL" id="MDJY01000037">
    <property type="protein sequence ID" value="OUE23269.1"/>
    <property type="molecule type" value="Genomic_DNA"/>
</dbReference>
<reference evidence="7 8" key="1">
    <citation type="submission" date="2016-08" db="EMBL/GenBank/DDBJ databases">
        <title>Genome sequence of Clavibacter michiganensis spp strain CFBP8017.</title>
        <authorList>
            <person name="Thapa S.P."/>
            <person name="Coaker G."/>
            <person name="Jacques M.-A."/>
        </authorList>
    </citation>
    <scope>NUCLEOTIDE SEQUENCE [LARGE SCALE GENOMIC DNA]</scope>
    <source>
        <strain evidence="7">CFBP8017</strain>
    </source>
</reference>
<name>A0A251YGM3_9MICO</name>
<evidence type="ECO:0000256" key="1">
    <source>
        <dbReference type="ARBA" id="ARBA00004651"/>
    </source>
</evidence>
<evidence type="ECO:0000256" key="4">
    <source>
        <dbReference type="ARBA" id="ARBA00022989"/>
    </source>
</evidence>
<feature type="transmembrane region" description="Helical" evidence="6">
    <location>
        <begin position="77"/>
        <end position="93"/>
    </location>
</feature>
<evidence type="ECO:0000313" key="7">
    <source>
        <dbReference type="EMBL" id="OUE23269.1"/>
    </source>
</evidence>
<dbReference type="GO" id="GO:0005886">
    <property type="term" value="C:plasma membrane"/>
    <property type="evidence" value="ECO:0007669"/>
    <property type="project" value="UniProtKB-SubCell"/>
</dbReference>
<dbReference type="InterPro" id="IPR010343">
    <property type="entry name" value="ArAE_1"/>
</dbReference>
<comment type="subcellular location">
    <subcellularLocation>
        <location evidence="1">Cell membrane</location>
        <topology evidence="1">Multi-pass membrane protein</topology>
    </subcellularLocation>
</comment>
<evidence type="ECO:0000256" key="2">
    <source>
        <dbReference type="ARBA" id="ARBA00022475"/>
    </source>
</evidence>
<accession>A0A251YGM3</accession>
<dbReference type="RefSeq" id="WP_086517401.1">
    <property type="nucleotide sequence ID" value="NZ_MDJY01000037.1"/>
</dbReference>
<dbReference type="PANTHER" id="PTHR30509">
    <property type="entry name" value="P-HYDROXYBENZOIC ACID EFFLUX PUMP SUBUNIT-RELATED"/>
    <property type="match status" value="1"/>
</dbReference>
<protein>
    <recommendedName>
        <fullName evidence="9">FUSC family protein</fullName>
    </recommendedName>
</protein>
<keyword evidence="2" id="KW-1003">Cell membrane</keyword>